<dbReference type="Proteomes" id="UP000622317">
    <property type="component" value="Unassembled WGS sequence"/>
</dbReference>
<proteinExistence type="predicted"/>
<sequence>MNRFLNLLPQKAFAIAAATTLAFQAFSQMAILPQASPAASVTQTVGITEISVDYSRPSVNGRAIWGELVPYGLTNLGWTGEDQAAPWRAGANENTVVTFEHDAMVEGKAIPAGSYGLHLIIEKSGDVTAIFSKDYEAWGSYFYDPARDALRVNVKSQEREHLEQLTYSFSDVTKTGAVLSLDWEKKSIPIRIKVDTDAIVLASLKQQMRNAHGFRYQNIMDAANYLLANDLELELALEWSEIAISRPWVGRKLPETYELKAKILDKLGRTSEAAAVRAQISSL</sequence>
<keyword evidence="3" id="KW-1185">Reference proteome</keyword>
<dbReference type="EMBL" id="JACYFG010000036">
    <property type="protein sequence ID" value="MBD5780560.1"/>
    <property type="molecule type" value="Genomic_DNA"/>
</dbReference>
<evidence type="ECO:0000313" key="2">
    <source>
        <dbReference type="EMBL" id="MBD5780560.1"/>
    </source>
</evidence>
<evidence type="ECO:0000313" key="3">
    <source>
        <dbReference type="Proteomes" id="UP000622317"/>
    </source>
</evidence>
<protein>
    <submittedName>
        <fullName evidence="2">DUF2911 domain-containing protein</fullName>
    </submittedName>
</protein>
<reference evidence="2" key="1">
    <citation type="submission" date="2020-09" db="EMBL/GenBank/DDBJ databases">
        <title>Pelagicoccus enzymogenes sp. nov. with an EPS production, isolated from marine sediment.</title>
        <authorList>
            <person name="Feng X."/>
        </authorList>
    </citation>
    <scope>NUCLEOTIDE SEQUENCE</scope>
    <source>
        <strain evidence="2">NFK12</strain>
    </source>
</reference>
<dbReference type="AlphaFoldDB" id="A0A927FBA2"/>
<comment type="caution">
    <text evidence="2">The sequence shown here is derived from an EMBL/GenBank/DDBJ whole genome shotgun (WGS) entry which is preliminary data.</text>
</comment>
<evidence type="ECO:0000256" key="1">
    <source>
        <dbReference type="SAM" id="SignalP"/>
    </source>
</evidence>
<accession>A0A927FBA2</accession>
<dbReference type="RefSeq" id="WP_191617656.1">
    <property type="nucleotide sequence ID" value="NZ_JACYFG010000036.1"/>
</dbReference>
<dbReference type="Pfam" id="PF11138">
    <property type="entry name" value="DUF2911"/>
    <property type="match status" value="1"/>
</dbReference>
<gene>
    <name evidence="2" type="ORF">IEN85_13750</name>
</gene>
<feature type="signal peptide" evidence="1">
    <location>
        <begin position="1"/>
        <end position="30"/>
    </location>
</feature>
<keyword evidence="1" id="KW-0732">Signal</keyword>
<feature type="chain" id="PRO_5036727017" evidence="1">
    <location>
        <begin position="31"/>
        <end position="283"/>
    </location>
</feature>
<name>A0A927FBA2_9BACT</name>
<organism evidence="2 3">
    <name type="scientific">Pelagicoccus enzymogenes</name>
    <dbReference type="NCBI Taxonomy" id="2773457"/>
    <lineage>
        <taxon>Bacteria</taxon>
        <taxon>Pseudomonadati</taxon>
        <taxon>Verrucomicrobiota</taxon>
        <taxon>Opitutia</taxon>
        <taxon>Puniceicoccales</taxon>
        <taxon>Pelagicoccaceae</taxon>
        <taxon>Pelagicoccus</taxon>
    </lineage>
</organism>
<dbReference type="InterPro" id="IPR021314">
    <property type="entry name" value="DUF2911"/>
</dbReference>